<evidence type="ECO:0000256" key="1">
    <source>
        <dbReference type="SAM" id="Phobius"/>
    </source>
</evidence>
<keyword evidence="1" id="KW-0812">Transmembrane</keyword>
<keyword evidence="3" id="KW-1185">Reference proteome</keyword>
<keyword evidence="1" id="KW-0472">Membrane</keyword>
<reference evidence="2 3" key="1">
    <citation type="submission" date="2020-03" db="EMBL/GenBank/DDBJ databases">
        <title>Genomic Encyclopedia of Type Strains, Phase IV (KMG-IV): sequencing the most valuable type-strain genomes for metagenomic binning, comparative biology and taxonomic classification.</title>
        <authorList>
            <person name="Goeker M."/>
        </authorList>
    </citation>
    <scope>NUCLEOTIDE SEQUENCE [LARGE SCALE GENOMIC DNA]</scope>
    <source>
        <strain evidence="2 3">DSM 101599</strain>
    </source>
</reference>
<comment type="caution">
    <text evidence="2">The sequence shown here is derived from an EMBL/GenBank/DDBJ whole genome shotgun (WGS) entry which is preliminary data.</text>
</comment>
<accession>A0ABX0UC22</accession>
<dbReference type="EMBL" id="JAASQL010000006">
    <property type="protein sequence ID" value="NIJ46377.1"/>
    <property type="molecule type" value="Genomic_DNA"/>
</dbReference>
<gene>
    <name evidence="2" type="ORF">FHR24_002864</name>
</gene>
<keyword evidence="1" id="KW-1133">Transmembrane helix</keyword>
<dbReference type="Proteomes" id="UP000745859">
    <property type="component" value="Unassembled WGS sequence"/>
</dbReference>
<organism evidence="2 3">
    <name type="scientific">Wenyingzhuangia heitensis</name>
    <dbReference type="NCBI Taxonomy" id="1487859"/>
    <lineage>
        <taxon>Bacteria</taxon>
        <taxon>Pseudomonadati</taxon>
        <taxon>Bacteroidota</taxon>
        <taxon>Flavobacteriia</taxon>
        <taxon>Flavobacteriales</taxon>
        <taxon>Flavobacteriaceae</taxon>
        <taxon>Wenyingzhuangia</taxon>
    </lineage>
</organism>
<proteinExistence type="predicted"/>
<name>A0ABX0UC22_9FLAO</name>
<protein>
    <submittedName>
        <fullName evidence="2">Membrane protein YqiK</fullName>
    </submittedName>
</protein>
<dbReference type="Pfam" id="PF12669">
    <property type="entry name" value="FeoB_associated"/>
    <property type="match status" value="1"/>
</dbReference>
<evidence type="ECO:0000313" key="2">
    <source>
        <dbReference type="EMBL" id="NIJ46377.1"/>
    </source>
</evidence>
<evidence type="ECO:0000313" key="3">
    <source>
        <dbReference type="Proteomes" id="UP000745859"/>
    </source>
</evidence>
<sequence>MMWIQNILTIIVVAGALWFLYTKFIRKSKNNKNCGNDGCGC</sequence>
<feature type="transmembrane region" description="Helical" evidence="1">
    <location>
        <begin position="6"/>
        <end position="22"/>
    </location>
</feature>
<dbReference type="RefSeq" id="WP_167190383.1">
    <property type="nucleotide sequence ID" value="NZ_JAASQL010000006.1"/>
</dbReference>